<organism evidence="8 9">
    <name type="scientific">Candidatus Erysipelatoclostridium merdavium</name>
    <dbReference type="NCBI Taxonomy" id="2838566"/>
    <lineage>
        <taxon>Bacteria</taxon>
        <taxon>Bacillati</taxon>
        <taxon>Bacillota</taxon>
        <taxon>Erysipelotrichia</taxon>
        <taxon>Erysipelotrichales</taxon>
        <taxon>Erysipelotrichales incertae sedis</taxon>
    </lineage>
</organism>
<feature type="transmembrane region" description="Helical" evidence="6">
    <location>
        <begin position="244"/>
        <end position="264"/>
    </location>
</feature>
<feature type="transmembrane region" description="Helical" evidence="6">
    <location>
        <begin position="20"/>
        <end position="47"/>
    </location>
</feature>
<accession>A0A9D2BLI5</accession>
<reference evidence="8" key="2">
    <citation type="submission" date="2021-04" db="EMBL/GenBank/DDBJ databases">
        <authorList>
            <person name="Gilroy R."/>
        </authorList>
    </citation>
    <scope>NUCLEOTIDE SEQUENCE</scope>
    <source>
        <strain evidence="8">ChiGjej1B1-14440</strain>
    </source>
</reference>
<reference evidence="8" key="1">
    <citation type="journal article" date="2021" name="PeerJ">
        <title>Extensive microbial diversity within the chicken gut microbiome revealed by metagenomics and culture.</title>
        <authorList>
            <person name="Gilroy R."/>
            <person name="Ravi A."/>
            <person name="Getino M."/>
            <person name="Pursley I."/>
            <person name="Horton D.L."/>
            <person name="Alikhan N.F."/>
            <person name="Baker D."/>
            <person name="Gharbi K."/>
            <person name="Hall N."/>
            <person name="Watson M."/>
            <person name="Adriaenssens E.M."/>
            <person name="Foster-Nyarko E."/>
            <person name="Jarju S."/>
            <person name="Secka A."/>
            <person name="Antonio M."/>
            <person name="Oren A."/>
            <person name="Chaudhuri R.R."/>
            <person name="La Ragione R."/>
            <person name="Hildebrand F."/>
            <person name="Pallen M.J."/>
        </authorList>
    </citation>
    <scope>NUCLEOTIDE SEQUENCE</scope>
    <source>
        <strain evidence="8">ChiGjej1B1-14440</strain>
    </source>
</reference>
<sequence>MLNMLENPKMQIVYLFINDVANFLSILYFFLIIICIWLVAYSCLYYIRINSREFALIRLAGYDFLQLVKYMVIQNLMIVLMAAILGYLMMVVLIPVVQMIIYSYVGMNYNIFYISWSAIYQSFLLLTTVIMVFLDIYYINRMSIPEMLKMHNIVSYKTDKRLIKIPKILFVVLYLIGLIILFNSDDLSFGTILICIIGVIGVYGILYYIIPDYLQVRIDNKKLKPLDYVVSGNVSLFLQQAKMIIMLILITVIVFPIVILITSVYPLYHIQVHIIFVLVNVLTWMTLYSRFKLDFQEKGTLYQNLYKIGLTTKELNIVSYKEIISIFKTILILSGVYLTVIIFKLIQANANYYSLVVVLAEYFIPLLICLIWLLNKRRKEIYLWKK</sequence>
<keyword evidence="5 6" id="KW-0472">Membrane</keyword>
<evidence type="ECO:0000313" key="8">
    <source>
        <dbReference type="EMBL" id="HIX80546.1"/>
    </source>
</evidence>
<feature type="transmembrane region" description="Helical" evidence="6">
    <location>
        <begin position="161"/>
        <end position="182"/>
    </location>
</feature>
<dbReference type="GO" id="GO:0005886">
    <property type="term" value="C:plasma membrane"/>
    <property type="evidence" value="ECO:0007669"/>
    <property type="project" value="UniProtKB-SubCell"/>
</dbReference>
<dbReference type="AlphaFoldDB" id="A0A9D2BLI5"/>
<keyword evidence="4 6" id="KW-1133">Transmembrane helix</keyword>
<dbReference type="EMBL" id="DXET01000028">
    <property type="protein sequence ID" value="HIX80546.1"/>
    <property type="molecule type" value="Genomic_DNA"/>
</dbReference>
<evidence type="ECO:0000313" key="9">
    <source>
        <dbReference type="Proteomes" id="UP000886724"/>
    </source>
</evidence>
<name>A0A9D2BLI5_9FIRM</name>
<feature type="transmembrane region" description="Helical" evidence="6">
    <location>
        <begin position="76"/>
        <end position="105"/>
    </location>
</feature>
<proteinExistence type="predicted"/>
<feature type="transmembrane region" description="Helical" evidence="6">
    <location>
        <begin position="111"/>
        <end position="140"/>
    </location>
</feature>
<feature type="transmembrane region" description="Helical" evidence="6">
    <location>
        <begin position="270"/>
        <end position="288"/>
    </location>
</feature>
<evidence type="ECO:0000259" key="7">
    <source>
        <dbReference type="Pfam" id="PF02687"/>
    </source>
</evidence>
<feature type="transmembrane region" description="Helical" evidence="6">
    <location>
        <begin position="188"/>
        <end position="210"/>
    </location>
</feature>
<evidence type="ECO:0000256" key="1">
    <source>
        <dbReference type="ARBA" id="ARBA00004651"/>
    </source>
</evidence>
<evidence type="ECO:0000256" key="6">
    <source>
        <dbReference type="SAM" id="Phobius"/>
    </source>
</evidence>
<gene>
    <name evidence="8" type="ORF">H9980_01040</name>
</gene>
<protein>
    <recommendedName>
        <fullName evidence="7">ABC3 transporter permease C-terminal domain-containing protein</fullName>
    </recommendedName>
</protein>
<feature type="transmembrane region" description="Helical" evidence="6">
    <location>
        <begin position="323"/>
        <end position="346"/>
    </location>
</feature>
<keyword evidence="2" id="KW-1003">Cell membrane</keyword>
<feature type="transmembrane region" description="Helical" evidence="6">
    <location>
        <begin position="352"/>
        <end position="374"/>
    </location>
</feature>
<evidence type="ECO:0000256" key="5">
    <source>
        <dbReference type="ARBA" id="ARBA00023136"/>
    </source>
</evidence>
<comment type="subcellular location">
    <subcellularLocation>
        <location evidence="1">Cell membrane</location>
        <topology evidence="1">Multi-pass membrane protein</topology>
    </subcellularLocation>
</comment>
<feature type="domain" description="ABC3 transporter permease C-terminal" evidence="7">
    <location>
        <begin position="26"/>
        <end position="139"/>
    </location>
</feature>
<keyword evidence="3 6" id="KW-0812">Transmembrane</keyword>
<dbReference type="Pfam" id="PF02687">
    <property type="entry name" value="FtsX"/>
    <property type="match status" value="1"/>
</dbReference>
<dbReference type="Proteomes" id="UP000886724">
    <property type="component" value="Unassembled WGS sequence"/>
</dbReference>
<comment type="caution">
    <text evidence="8">The sequence shown here is derived from an EMBL/GenBank/DDBJ whole genome shotgun (WGS) entry which is preliminary data.</text>
</comment>
<evidence type="ECO:0000256" key="4">
    <source>
        <dbReference type="ARBA" id="ARBA00022989"/>
    </source>
</evidence>
<evidence type="ECO:0000256" key="3">
    <source>
        <dbReference type="ARBA" id="ARBA00022692"/>
    </source>
</evidence>
<dbReference type="InterPro" id="IPR003838">
    <property type="entry name" value="ABC3_permease_C"/>
</dbReference>
<evidence type="ECO:0000256" key="2">
    <source>
        <dbReference type="ARBA" id="ARBA00022475"/>
    </source>
</evidence>